<dbReference type="RefSeq" id="WP_161430458.1">
    <property type="nucleotide sequence ID" value="NZ_WUTT01000001.1"/>
</dbReference>
<gene>
    <name evidence="4" type="ORF">GRB96_03230</name>
</gene>
<dbReference type="Gene3D" id="1.20.1110.10">
    <property type="entry name" value="Calcium-transporting ATPase, transmembrane domain"/>
    <property type="match status" value="1"/>
</dbReference>
<protein>
    <recommendedName>
        <fullName evidence="3">Cation-transporting P-type ATPase C-terminal domain-containing protein</fullName>
    </recommendedName>
</protein>
<dbReference type="AlphaFoldDB" id="A0A7X5AP15"/>
<keyword evidence="2" id="KW-0472">Membrane</keyword>
<accession>A0A7X5AP15</accession>
<evidence type="ECO:0000259" key="3">
    <source>
        <dbReference type="Pfam" id="PF00689"/>
    </source>
</evidence>
<feature type="region of interest" description="Disordered" evidence="1">
    <location>
        <begin position="65"/>
        <end position="97"/>
    </location>
</feature>
<evidence type="ECO:0000313" key="5">
    <source>
        <dbReference type="Proteomes" id="UP000487929"/>
    </source>
</evidence>
<reference evidence="4 5" key="1">
    <citation type="submission" date="2019-12" db="EMBL/GenBank/DDBJ databases">
        <title>Draft genome sequencing of Halomonas alimentaria DSM 15356.</title>
        <authorList>
            <person name="Pandiyan K."/>
            <person name="Kushwaha P."/>
            <person name="Gowdham M."/>
            <person name="Chakdar H."/>
            <person name="Singh A."/>
            <person name="Kumar M."/>
            <person name="Saxena A.K."/>
        </authorList>
    </citation>
    <scope>NUCLEOTIDE SEQUENCE [LARGE SCALE GENOMIC DNA]</scope>
    <source>
        <strain evidence="4 5">DSM 15356</strain>
    </source>
</reference>
<dbReference type="EMBL" id="WUTT01000001">
    <property type="protein sequence ID" value="NAW33438.1"/>
    <property type="molecule type" value="Genomic_DNA"/>
</dbReference>
<feature type="domain" description="Cation-transporting P-type ATPase C-terminal" evidence="3">
    <location>
        <begin position="19"/>
        <end position="58"/>
    </location>
</feature>
<comment type="caution">
    <text evidence="4">The sequence shown here is derived from an EMBL/GenBank/DDBJ whole genome shotgun (WGS) entry which is preliminary data.</text>
</comment>
<organism evidence="4 5">
    <name type="scientific">Halomonas alimentaria</name>
    <dbReference type="NCBI Taxonomy" id="147248"/>
    <lineage>
        <taxon>Bacteria</taxon>
        <taxon>Pseudomonadati</taxon>
        <taxon>Pseudomonadota</taxon>
        <taxon>Gammaproteobacteria</taxon>
        <taxon>Oceanospirillales</taxon>
        <taxon>Halomonadaceae</taxon>
        <taxon>Halomonas</taxon>
    </lineage>
</organism>
<proteinExistence type="predicted"/>
<evidence type="ECO:0000256" key="1">
    <source>
        <dbReference type="SAM" id="MobiDB-lite"/>
    </source>
</evidence>
<sequence length="97" mass="11164">MRDGRVFRQLGVSAKARFPFMPPLQFLFGTAPLGAMEWGGILAFGVVLFFLVELEKALFRRRTRSVKGRGRRRKGRPWRRPGFRTNLMRSKEVGGKP</sequence>
<keyword evidence="2" id="KW-0812">Transmembrane</keyword>
<feature type="compositionally biased region" description="Basic residues" evidence="1">
    <location>
        <begin position="65"/>
        <end position="82"/>
    </location>
</feature>
<keyword evidence="2" id="KW-1133">Transmembrane helix</keyword>
<evidence type="ECO:0000256" key="2">
    <source>
        <dbReference type="SAM" id="Phobius"/>
    </source>
</evidence>
<dbReference type="InterPro" id="IPR023298">
    <property type="entry name" value="ATPase_P-typ_TM_dom_sf"/>
</dbReference>
<dbReference type="InterPro" id="IPR006068">
    <property type="entry name" value="ATPase_P-typ_cation-transptr_C"/>
</dbReference>
<dbReference type="GO" id="GO:0022857">
    <property type="term" value="F:transmembrane transporter activity"/>
    <property type="evidence" value="ECO:0007669"/>
    <property type="project" value="UniProtKB-ARBA"/>
</dbReference>
<feature type="transmembrane region" description="Helical" evidence="2">
    <location>
        <begin position="26"/>
        <end position="52"/>
    </location>
</feature>
<evidence type="ECO:0000313" key="4">
    <source>
        <dbReference type="EMBL" id="NAW33438.1"/>
    </source>
</evidence>
<keyword evidence="5" id="KW-1185">Reference proteome</keyword>
<name>A0A7X5AP15_9GAMM</name>
<dbReference type="SUPFAM" id="SSF81665">
    <property type="entry name" value="Calcium ATPase, transmembrane domain M"/>
    <property type="match status" value="1"/>
</dbReference>
<dbReference type="Pfam" id="PF00689">
    <property type="entry name" value="Cation_ATPase_C"/>
    <property type="match status" value="1"/>
</dbReference>
<dbReference type="Proteomes" id="UP000487929">
    <property type="component" value="Unassembled WGS sequence"/>
</dbReference>